<feature type="compositionally biased region" description="Low complexity" evidence="1">
    <location>
        <begin position="340"/>
        <end position="362"/>
    </location>
</feature>
<protein>
    <recommendedName>
        <fullName evidence="4">Shugoshin C-terminal domain-containing protein</fullName>
    </recommendedName>
</protein>
<feature type="region of interest" description="Disordered" evidence="1">
    <location>
        <begin position="335"/>
        <end position="373"/>
    </location>
</feature>
<evidence type="ECO:0000256" key="1">
    <source>
        <dbReference type="SAM" id="MobiDB-lite"/>
    </source>
</evidence>
<name>A0AAV5R8L9_PICKL</name>
<evidence type="ECO:0008006" key="4">
    <source>
        <dbReference type="Google" id="ProtNLM"/>
    </source>
</evidence>
<dbReference type="Proteomes" id="UP001378960">
    <property type="component" value="Unassembled WGS sequence"/>
</dbReference>
<feature type="compositionally biased region" description="Polar residues" evidence="1">
    <location>
        <begin position="530"/>
        <end position="541"/>
    </location>
</feature>
<dbReference type="AlphaFoldDB" id="A0AAV5R8L9"/>
<feature type="compositionally biased region" description="Polar residues" evidence="1">
    <location>
        <begin position="618"/>
        <end position="628"/>
    </location>
</feature>
<comment type="caution">
    <text evidence="2">The sequence shown here is derived from an EMBL/GenBank/DDBJ whole genome shotgun (WGS) entry which is preliminary data.</text>
</comment>
<dbReference type="EMBL" id="BTGB01000009">
    <property type="protein sequence ID" value="GMM47866.1"/>
    <property type="molecule type" value="Genomic_DNA"/>
</dbReference>
<sequence>MLPTLCGDNNYTKVNNNDPQEIKRETYAKMPYGQTNFFTDYSTKEKLEVNQPFIIYWLHLIRKYFSRNAVDVDLKNTSSESLQQEQRKNLILSNAILEYDLVVMERYRRLAEKYENLENQAELRKTNKNLVDGIKLKRQSDHGITLKDIEKTDNFKEPINSPIQNAKNSSTKQNISNDYSNSEFNEFNTFNSTNLFDDTKVEKSDKKRVKTNTENPFIDNERFKDSDYILRLPQLEQSAEIKAIDTIPNYENSQIIRQRKNHTFNLSDDIHLKSYMKRENTILNSPPPRSRVPKTPIQTDLNNQSTNAYLPLHQEISSDSASDYYSPIPFENLPSNASYTSSGKTGTKYEGGSSKSGSLKSAKSTDSEKSGSKLVSLAAQAHNRRFLQNAQPPVRSKKREMSIPTLDIVNKKDDDFISASSINLKDLKDYIDSPKTLSSITSSTKQATESRISRIGPIMQKNKTTNQSIPKLELINVVNSDYDFDSDQNSTTKTPYLPLPQSTTIHPITSPKHVPPRRRKYKKESFETGRLTTEDMSTTEGESFITDDDTASFTNHTRVSSKDEEVVMFFDLEDKKRPGHIYQKFTRKSSLGFHNRTPSSGMASLKGMIRRSHLETKYGNSQGGSSDVSEQKFTKL</sequence>
<feature type="region of interest" description="Disordered" evidence="1">
    <location>
        <begin position="495"/>
        <end position="523"/>
    </location>
</feature>
<feature type="region of interest" description="Disordered" evidence="1">
    <location>
        <begin position="529"/>
        <end position="548"/>
    </location>
</feature>
<organism evidence="2 3">
    <name type="scientific">Pichia kluyveri</name>
    <name type="common">Yeast</name>
    <dbReference type="NCBI Taxonomy" id="36015"/>
    <lineage>
        <taxon>Eukaryota</taxon>
        <taxon>Fungi</taxon>
        <taxon>Dikarya</taxon>
        <taxon>Ascomycota</taxon>
        <taxon>Saccharomycotina</taxon>
        <taxon>Pichiomycetes</taxon>
        <taxon>Pichiales</taxon>
        <taxon>Pichiaceae</taxon>
        <taxon>Pichia</taxon>
    </lineage>
</organism>
<feature type="compositionally biased region" description="Polar residues" evidence="1">
    <location>
        <begin position="161"/>
        <end position="175"/>
    </location>
</feature>
<feature type="region of interest" description="Disordered" evidence="1">
    <location>
        <begin position="156"/>
        <end position="175"/>
    </location>
</feature>
<reference evidence="2 3" key="1">
    <citation type="journal article" date="2023" name="Elife">
        <title>Identification of key yeast species and microbe-microbe interactions impacting larval growth of Drosophila in the wild.</title>
        <authorList>
            <person name="Mure A."/>
            <person name="Sugiura Y."/>
            <person name="Maeda R."/>
            <person name="Honda K."/>
            <person name="Sakurai N."/>
            <person name="Takahashi Y."/>
            <person name="Watada M."/>
            <person name="Katoh T."/>
            <person name="Gotoh A."/>
            <person name="Gotoh Y."/>
            <person name="Taniguchi I."/>
            <person name="Nakamura K."/>
            <person name="Hayashi T."/>
            <person name="Katayama T."/>
            <person name="Uemura T."/>
            <person name="Hattori Y."/>
        </authorList>
    </citation>
    <scope>NUCLEOTIDE SEQUENCE [LARGE SCALE GENOMIC DNA]</scope>
    <source>
        <strain evidence="2 3">PK-24</strain>
    </source>
</reference>
<evidence type="ECO:0000313" key="3">
    <source>
        <dbReference type="Proteomes" id="UP001378960"/>
    </source>
</evidence>
<proteinExistence type="predicted"/>
<feature type="region of interest" description="Disordered" evidence="1">
    <location>
        <begin position="280"/>
        <end position="306"/>
    </location>
</feature>
<feature type="compositionally biased region" description="Polar residues" evidence="1">
    <location>
        <begin position="296"/>
        <end position="306"/>
    </location>
</feature>
<accession>A0AAV5R8L9</accession>
<keyword evidence="3" id="KW-1185">Reference proteome</keyword>
<feature type="region of interest" description="Disordered" evidence="1">
    <location>
        <begin position="615"/>
        <end position="636"/>
    </location>
</feature>
<evidence type="ECO:0000313" key="2">
    <source>
        <dbReference type="EMBL" id="GMM47866.1"/>
    </source>
</evidence>
<gene>
    <name evidence="2" type="ORF">DAPK24_044640</name>
</gene>
<feature type="compositionally biased region" description="Polar residues" evidence="1">
    <location>
        <begin position="495"/>
        <end position="507"/>
    </location>
</feature>